<proteinExistence type="predicted"/>
<feature type="domain" description="Methyltransferase" evidence="2">
    <location>
        <begin position="194"/>
        <end position="326"/>
    </location>
</feature>
<dbReference type="InterPro" id="IPR025714">
    <property type="entry name" value="Methyltranfer_dom"/>
</dbReference>
<feature type="compositionally biased region" description="Acidic residues" evidence="1">
    <location>
        <begin position="160"/>
        <end position="181"/>
    </location>
</feature>
<protein>
    <recommendedName>
        <fullName evidence="2">Methyltransferase domain-containing protein</fullName>
    </recommendedName>
</protein>
<dbReference type="Pfam" id="PF13679">
    <property type="entry name" value="Methyltransf_32"/>
    <property type="match status" value="1"/>
</dbReference>
<name>A0A1E7F0Q5_9STRA</name>
<evidence type="ECO:0000256" key="1">
    <source>
        <dbReference type="SAM" id="MobiDB-lite"/>
    </source>
</evidence>
<feature type="compositionally biased region" description="Acidic residues" evidence="1">
    <location>
        <begin position="1"/>
        <end position="16"/>
    </location>
</feature>
<dbReference type="Proteomes" id="UP000095751">
    <property type="component" value="Unassembled WGS sequence"/>
</dbReference>
<dbReference type="OrthoDB" id="46169at2759"/>
<dbReference type="AlphaFoldDB" id="A0A1E7F0Q5"/>
<dbReference type="EMBL" id="KV784366">
    <property type="protein sequence ID" value="OEU11664.1"/>
    <property type="molecule type" value="Genomic_DNA"/>
</dbReference>
<accession>A0A1E7F0Q5</accession>
<gene>
    <name evidence="3" type="ORF">FRACYDRAFT_244783</name>
</gene>
<keyword evidence="4" id="KW-1185">Reference proteome</keyword>
<dbReference type="KEGG" id="fcy:FRACYDRAFT_244783"/>
<feature type="region of interest" description="Disordered" evidence="1">
    <location>
        <begin position="152"/>
        <end position="189"/>
    </location>
</feature>
<organism evidence="3 4">
    <name type="scientific">Fragilariopsis cylindrus CCMP1102</name>
    <dbReference type="NCBI Taxonomy" id="635003"/>
    <lineage>
        <taxon>Eukaryota</taxon>
        <taxon>Sar</taxon>
        <taxon>Stramenopiles</taxon>
        <taxon>Ochrophyta</taxon>
        <taxon>Bacillariophyta</taxon>
        <taxon>Bacillariophyceae</taxon>
        <taxon>Bacillariophycidae</taxon>
        <taxon>Bacillariales</taxon>
        <taxon>Bacillariaceae</taxon>
        <taxon>Fragilariopsis</taxon>
    </lineage>
</organism>
<evidence type="ECO:0000313" key="4">
    <source>
        <dbReference type="Proteomes" id="UP000095751"/>
    </source>
</evidence>
<sequence>MSTNDDDADAVVEDGWSENGNNNHGVIKAPTPGVVRQKLPRRTVLTIQRELERIARRHRRLLALDSTNTRDRKKILEPRHATTEFHGNYYRDQENVIENENENDDEDEHYASLFDEFARVVCYSKVIPRKELFEAWAMALYVHYYFPPSKEEDHHHYCDESDNENDDGDNTDTGNDNDDDNSNNGNGKSKVYYQRVADLASGHGLVSWAVLLLDQSRTRTAICIDKSIPKSTDIIEQVMTKYHPSVMYDDANHNQNQIGIEERPEKQQQTLIKKRWHYVEGDICRNVLADSTTLIVGVHCCGTLSDSILELAISSNAPLCLIPCCHTVKSLPLEQRQDDVIDSILQQNIEKNNDDHGNSNGSHLPLLPTTKTDYIDQYRIQQLIDAGYTVQEERIPSVITPKNRIIVATPRLLSLDQEDILRDDNGYDNISSGDSKIIDNVDEHNNENNDYTTKHITTATTKNHTSSTTESSKVFTIPLADNEWSRSIVASQLSGRIAARMRKRRKPQNLNLSLYLPHPDKSLPLKSLNNLATTIATEIQNQKSFQNNTTTTKAVDDARYNKVVLYPTIITSVEYGAKGAVYTHPDTGTYSRSFRIKYEINDPTGIHPEVTKEEAKVLHKEVCRRIPIEFPGITLRQGIR</sequence>
<feature type="region of interest" description="Disordered" evidence="1">
    <location>
        <begin position="1"/>
        <end position="30"/>
    </location>
</feature>
<evidence type="ECO:0000259" key="2">
    <source>
        <dbReference type="Pfam" id="PF13679"/>
    </source>
</evidence>
<evidence type="ECO:0000313" key="3">
    <source>
        <dbReference type="EMBL" id="OEU11664.1"/>
    </source>
</evidence>
<reference evidence="3 4" key="1">
    <citation type="submission" date="2016-09" db="EMBL/GenBank/DDBJ databases">
        <title>Extensive genetic diversity and differential bi-allelic expression allows diatom success in the polar Southern Ocean.</title>
        <authorList>
            <consortium name="DOE Joint Genome Institute"/>
            <person name="Mock T."/>
            <person name="Otillar R.P."/>
            <person name="Strauss J."/>
            <person name="Dupont C."/>
            <person name="Frickenhaus S."/>
            <person name="Maumus F."/>
            <person name="Mcmullan M."/>
            <person name="Sanges R."/>
            <person name="Schmutz J."/>
            <person name="Toseland A."/>
            <person name="Valas R."/>
            <person name="Veluchamy A."/>
            <person name="Ward B.J."/>
            <person name="Allen A."/>
            <person name="Barry K."/>
            <person name="Falciatore A."/>
            <person name="Ferrante M."/>
            <person name="Fortunato A.E."/>
            <person name="Gloeckner G."/>
            <person name="Gruber A."/>
            <person name="Hipkin R."/>
            <person name="Janech M."/>
            <person name="Kroth P."/>
            <person name="Leese F."/>
            <person name="Lindquist E."/>
            <person name="Lyon B.R."/>
            <person name="Martin J."/>
            <person name="Mayer C."/>
            <person name="Parker M."/>
            <person name="Quesneville H."/>
            <person name="Raymond J."/>
            <person name="Uhlig C."/>
            <person name="Valentin K.U."/>
            <person name="Worden A.Z."/>
            <person name="Armbrust E.V."/>
            <person name="Bowler C."/>
            <person name="Green B."/>
            <person name="Moulton V."/>
            <person name="Van Oosterhout C."/>
            <person name="Grigoriev I."/>
        </authorList>
    </citation>
    <scope>NUCLEOTIDE SEQUENCE [LARGE SCALE GENOMIC DNA]</scope>
    <source>
        <strain evidence="3 4">CCMP1102</strain>
    </source>
</reference>
<dbReference type="InParanoid" id="A0A1E7F0Q5"/>